<accession>A0A2C9W3I8</accession>
<evidence type="ECO:0000313" key="1">
    <source>
        <dbReference type="EMBL" id="OAY53621.1"/>
    </source>
</evidence>
<dbReference type="InterPro" id="IPR036561">
    <property type="entry name" value="MAM33_sf"/>
</dbReference>
<dbReference type="OrthoDB" id="278212at2759"/>
<dbReference type="SUPFAM" id="SSF54529">
    <property type="entry name" value="Mitochondrial glycoprotein MAM33-like"/>
    <property type="match status" value="1"/>
</dbReference>
<protein>
    <recommendedName>
        <fullName evidence="3">Mitochondrial glycoprotein family protein</fullName>
    </recommendedName>
</protein>
<dbReference type="InterPro" id="IPR003428">
    <property type="entry name" value="MAM33"/>
</dbReference>
<name>A0A2C9W3I8_MANES</name>
<dbReference type="AlphaFoldDB" id="A0A2C9W3I8"/>
<dbReference type="STRING" id="3983.A0A2C9W3I8"/>
<dbReference type="Gene3D" id="3.10.280.10">
    <property type="entry name" value="Mitochondrial glycoprotein"/>
    <property type="match status" value="1"/>
</dbReference>
<dbReference type="Proteomes" id="UP000091857">
    <property type="component" value="Chromosome 3"/>
</dbReference>
<organism evidence="1 2">
    <name type="scientific">Manihot esculenta</name>
    <name type="common">Cassava</name>
    <name type="synonym">Jatropha manihot</name>
    <dbReference type="NCBI Taxonomy" id="3983"/>
    <lineage>
        <taxon>Eukaryota</taxon>
        <taxon>Viridiplantae</taxon>
        <taxon>Streptophyta</taxon>
        <taxon>Embryophyta</taxon>
        <taxon>Tracheophyta</taxon>
        <taxon>Spermatophyta</taxon>
        <taxon>Magnoliopsida</taxon>
        <taxon>eudicotyledons</taxon>
        <taxon>Gunneridae</taxon>
        <taxon>Pentapetalae</taxon>
        <taxon>rosids</taxon>
        <taxon>fabids</taxon>
        <taxon>Malpighiales</taxon>
        <taxon>Euphorbiaceae</taxon>
        <taxon>Crotonoideae</taxon>
        <taxon>Manihoteae</taxon>
        <taxon>Manihot</taxon>
    </lineage>
</organism>
<dbReference type="Gramene" id="Manes.03G010800.1.v8.1">
    <property type="protein sequence ID" value="Manes.03G010800.1.v8.1.CDS"/>
    <property type="gene ID" value="Manes.03G010800.v8.1"/>
</dbReference>
<comment type="caution">
    <text evidence="1">The sequence shown here is derived from an EMBL/GenBank/DDBJ whole genome shotgun (WGS) entry which is preliminary data.</text>
</comment>
<sequence length="259" mass="29758">MSVFHHPTSMSRLIRSAWRTLGSSSSSSTSDAFLANGFKGYNHFSSHFQCRNSISSLLHQSRPYATHTNTKSPFEANILRILHNEIEYQVEYAPPHQHATKFNSFVVQDRPGGQWMTMKGTYNDSEEIKLEVTMFDGYESVPKLGDDSSGEDVRLHISVLVDISKRSGDDALEFVCSAWRDCLEIHKLYLFSPNSMASRPYLGPHFRNLSSQLQQRLREILEARGVNDKLAVFLHEYMMNKDRVELIQWFGKVKSFIEQ</sequence>
<dbReference type="Pfam" id="PF02330">
    <property type="entry name" value="MAM33"/>
    <property type="match status" value="1"/>
</dbReference>
<dbReference type="PANTHER" id="PTHR10826">
    <property type="entry name" value="COMPLEMENT COMPONENT 1"/>
    <property type="match status" value="1"/>
</dbReference>
<evidence type="ECO:0000313" key="2">
    <source>
        <dbReference type="Proteomes" id="UP000091857"/>
    </source>
</evidence>
<dbReference type="GO" id="GO:0005759">
    <property type="term" value="C:mitochondrial matrix"/>
    <property type="evidence" value="ECO:0007669"/>
    <property type="project" value="InterPro"/>
</dbReference>
<dbReference type="PANTHER" id="PTHR10826:SF14">
    <property type="entry name" value="MITOCHONDRIAL GLYCOPROTEIN FAMILY PROTEIN"/>
    <property type="match status" value="1"/>
</dbReference>
<gene>
    <name evidence="1" type="ORF">MANES_03G010800v8</name>
</gene>
<reference evidence="2" key="1">
    <citation type="journal article" date="2016" name="Nat. Biotechnol.">
        <title>Sequencing wild and cultivated cassava and related species reveals extensive interspecific hybridization and genetic diversity.</title>
        <authorList>
            <person name="Bredeson J.V."/>
            <person name="Lyons J.B."/>
            <person name="Prochnik S.E."/>
            <person name="Wu G.A."/>
            <person name="Ha C.M."/>
            <person name="Edsinger-Gonzales E."/>
            <person name="Grimwood J."/>
            <person name="Schmutz J."/>
            <person name="Rabbi I.Y."/>
            <person name="Egesi C."/>
            <person name="Nauluvula P."/>
            <person name="Lebot V."/>
            <person name="Ndunguru J."/>
            <person name="Mkamilo G."/>
            <person name="Bart R.S."/>
            <person name="Setter T.L."/>
            <person name="Gleadow R.M."/>
            <person name="Kulakow P."/>
            <person name="Ferguson M.E."/>
            <person name="Rounsley S."/>
            <person name="Rokhsar D.S."/>
        </authorList>
    </citation>
    <scope>NUCLEOTIDE SEQUENCE [LARGE SCALE GENOMIC DNA]</scope>
    <source>
        <strain evidence="2">cv. AM560-2</strain>
    </source>
</reference>
<proteinExistence type="predicted"/>
<dbReference type="EMBL" id="CM004389">
    <property type="protein sequence ID" value="OAY53621.1"/>
    <property type="molecule type" value="Genomic_DNA"/>
</dbReference>
<keyword evidence="2" id="KW-1185">Reference proteome</keyword>
<evidence type="ECO:0008006" key="3">
    <source>
        <dbReference type="Google" id="ProtNLM"/>
    </source>
</evidence>